<evidence type="ECO:0000256" key="2">
    <source>
        <dbReference type="ARBA" id="ARBA00007430"/>
    </source>
</evidence>
<evidence type="ECO:0000256" key="4">
    <source>
        <dbReference type="ARBA" id="ARBA00022692"/>
    </source>
</evidence>
<keyword evidence="4 7" id="KW-0812">Transmembrane</keyword>
<name>A0A6N2SVF8_9FIRM</name>
<feature type="transmembrane region" description="Helical" evidence="7">
    <location>
        <begin position="20"/>
        <end position="38"/>
    </location>
</feature>
<feature type="transmembrane region" description="Helical" evidence="7">
    <location>
        <begin position="294"/>
        <end position="314"/>
    </location>
</feature>
<evidence type="ECO:0000256" key="3">
    <source>
        <dbReference type="ARBA" id="ARBA00022475"/>
    </source>
</evidence>
<dbReference type="CDD" id="cd13127">
    <property type="entry name" value="MATE_tuaB_like"/>
    <property type="match status" value="1"/>
</dbReference>
<dbReference type="Pfam" id="PF13440">
    <property type="entry name" value="Polysacc_synt_3"/>
    <property type="match status" value="1"/>
</dbReference>
<dbReference type="GO" id="GO:0005886">
    <property type="term" value="C:plasma membrane"/>
    <property type="evidence" value="ECO:0007669"/>
    <property type="project" value="UniProtKB-SubCell"/>
</dbReference>
<reference evidence="8" key="1">
    <citation type="submission" date="2019-11" db="EMBL/GenBank/DDBJ databases">
        <authorList>
            <person name="Feng L."/>
        </authorList>
    </citation>
    <scope>NUCLEOTIDE SEQUENCE</scope>
    <source>
        <strain evidence="8">BgluceraseaLFYP119</strain>
    </source>
</reference>
<organism evidence="8">
    <name type="scientific">Blautia glucerasea</name>
    <dbReference type="NCBI Taxonomy" id="536633"/>
    <lineage>
        <taxon>Bacteria</taxon>
        <taxon>Bacillati</taxon>
        <taxon>Bacillota</taxon>
        <taxon>Clostridia</taxon>
        <taxon>Lachnospirales</taxon>
        <taxon>Lachnospiraceae</taxon>
        <taxon>Blautia</taxon>
    </lineage>
</organism>
<feature type="transmembrane region" description="Helical" evidence="7">
    <location>
        <begin position="44"/>
        <end position="68"/>
    </location>
</feature>
<feature type="transmembrane region" description="Helical" evidence="7">
    <location>
        <begin position="171"/>
        <end position="192"/>
    </location>
</feature>
<evidence type="ECO:0000256" key="1">
    <source>
        <dbReference type="ARBA" id="ARBA00004651"/>
    </source>
</evidence>
<keyword evidence="5 7" id="KW-1133">Transmembrane helix</keyword>
<keyword evidence="6 7" id="KW-0472">Membrane</keyword>
<feature type="transmembrane region" description="Helical" evidence="7">
    <location>
        <begin position="415"/>
        <end position="432"/>
    </location>
</feature>
<feature type="transmembrane region" description="Helical" evidence="7">
    <location>
        <begin position="326"/>
        <end position="346"/>
    </location>
</feature>
<feature type="transmembrane region" description="Helical" evidence="7">
    <location>
        <begin position="80"/>
        <end position="100"/>
    </location>
</feature>
<evidence type="ECO:0000256" key="6">
    <source>
        <dbReference type="ARBA" id="ARBA00023136"/>
    </source>
</evidence>
<dbReference type="EMBL" id="CACRST010000011">
    <property type="protein sequence ID" value="VYS97019.1"/>
    <property type="molecule type" value="Genomic_DNA"/>
</dbReference>
<feature type="transmembrane region" description="Helical" evidence="7">
    <location>
        <begin position="145"/>
        <end position="165"/>
    </location>
</feature>
<sequence length="475" mass="54142">MEINRKSVIYNLVWRLLERMGAQFVQFIVSVVLARIIAPEAYGTITLVLVFAQILQVFVDSGLGNALIQKKDADDLDFSSVFFFNVIWCVGLYGVIFIFAPFIAKFYNDLSLIPIIRVLCLTVVISGLKNVQQAYVSRTMQFKKFFFSTLGGTIVSAVIGITMAYMKFGVWALVMQKLSNLFIDTLVLWLTVKWRPKWMFSWDRLKSLLSFGWKLLASALLDTVYNNLRNLVIGKYYSTSDLAFYNKGQQLPNLIATNINISIDSVLLPTMSNVQDNRDRVKNMTRRAIKMSTYIMAPMMIGLAVCAESIVSILLTDKWLFCVPYMRIFCITYIFYPIHTANLNAIKAMGQSALFLKLEIQKKIVGIMVLIVTIPFGVLTMAYSLLVTNVLGQIINAWPNRKLLQYSYLEQLKDILPNLGLALVMGIIVRFADILNLNVYLTLITQVLVGGILYFILSIFTKNESYLYIKNKLWR</sequence>
<comment type="similarity">
    <text evidence="2">Belongs to the polysaccharide synthase family.</text>
</comment>
<evidence type="ECO:0000256" key="7">
    <source>
        <dbReference type="SAM" id="Phobius"/>
    </source>
</evidence>
<keyword evidence="3" id="KW-1003">Cell membrane</keyword>
<dbReference type="AlphaFoldDB" id="A0A6N2SVF8"/>
<feature type="transmembrane region" description="Helical" evidence="7">
    <location>
        <begin position="106"/>
        <end position="125"/>
    </location>
</feature>
<comment type="subcellular location">
    <subcellularLocation>
        <location evidence="1">Cell membrane</location>
        <topology evidence="1">Multi-pass membrane protein</topology>
    </subcellularLocation>
</comment>
<dbReference type="PANTHER" id="PTHR30250:SF10">
    <property type="entry name" value="LIPOPOLYSACCHARIDE BIOSYNTHESIS PROTEIN WZXC"/>
    <property type="match status" value="1"/>
</dbReference>
<protein>
    <submittedName>
        <fullName evidence="8">Teichuronic acid biosynthesis protein TuaB</fullName>
    </submittedName>
</protein>
<dbReference type="RefSeq" id="WP_156353635.1">
    <property type="nucleotide sequence ID" value="NZ_CACRST010000011.1"/>
</dbReference>
<evidence type="ECO:0000313" key="8">
    <source>
        <dbReference type="EMBL" id="VYS97019.1"/>
    </source>
</evidence>
<evidence type="ECO:0000256" key="5">
    <source>
        <dbReference type="ARBA" id="ARBA00022989"/>
    </source>
</evidence>
<proteinExistence type="inferred from homology"/>
<gene>
    <name evidence="8" type="primary">tuaB</name>
    <name evidence="8" type="ORF">BGLFYP119_01302</name>
</gene>
<feature type="transmembrane region" description="Helical" evidence="7">
    <location>
        <begin position="367"/>
        <end position="395"/>
    </location>
</feature>
<dbReference type="PANTHER" id="PTHR30250">
    <property type="entry name" value="PST FAMILY PREDICTED COLANIC ACID TRANSPORTER"/>
    <property type="match status" value="1"/>
</dbReference>
<feature type="transmembrane region" description="Helical" evidence="7">
    <location>
        <begin position="439"/>
        <end position="460"/>
    </location>
</feature>
<accession>A0A6N2SVF8</accession>
<dbReference type="InterPro" id="IPR050833">
    <property type="entry name" value="Poly_Biosynth_Transport"/>
</dbReference>